<proteinExistence type="predicted"/>
<keyword evidence="2" id="KW-0808">Transferase</keyword>
<dbReference type="CDD" id="cd03801">
    <property type="entry name" value="GT4_PimA-like"/>
    <property type="match status" value="1"/>
</dbReference>
<gene>
    <name evidence="2" type="ORF">EOD41_17405</name>
</gene>
<accession>A0A3S2V689</accession>
<organism evidence="2 3">
    <name type="scientific">Mucilaginibacter limnophilus</name>
    <dbReference type="NCBI Taxonomy" id="1932778"/>
    <lineage>
        <taxon>Bacteria</taxon>
        <taxon>Pseudomonadati</taxon>
        <taxon>Bacteroidota</taxon>
        <taxon>Sphingobacteriia</taxon>
        <taxon>Sphingobacteriales</taxon>
        <taxon>Sphingobacteriaceae</taxon>
        <taxon>Mucilaginibacter</taxon>
    </lineage>
</organism>
<feature type="domain" description="Glycosyltransferase subfamily 4-like N-terminal" evidence="1">
    <location>
        <begin position="16"/>
        <end position="213"/>
    </location>
</feature>
<evidence type="ECO:0000313" key="3">
    <source>
        <dbReference type="Proteomes" id="UP000282759"/>
    </source>
</evidence>
<reference evidence="2 3" key="1">
    <citation type="submission" date="2019-01" db="EMBL/GenBank/DDBJ databases">
        <authorList>
            <person name="Chen W.-M."/>
        </authorList>
    </citation>
    <scope>NUCLEOTIDE SEQUENCE [LARGE SCALE GENOMIC DNA]</scope>
    <source>
        <strain evidence="2 3">YBJ-36</strain>
    </source>
</reference>
<dbReference type="RefSeq" id="WP_127707305.1">
    <property type="nucleotide sequence ID" value="NZ_SACK01000009.1"/>
</dbReference>
<keyword evidence="3" id="KW-1185">Reference proteome</keyword>
<evidence type="ECO:0000259" key="1">
    <source>
        <dbReference type="Pfam" id="PF13439"/>
    </source>
</evidence>
<dbReference type="OrthoDB" id="9807209at2"/>
<dbReference type="Gene3D" id="3.40.50.2000">
    <property type="entry name" value="Glycogen Phosphorylase B"/>
    <property type="match status" value="2"/>
</dbReference>
<dbReference type="Pfam" id="PF13692">
    <property type="entry name" value="Glyco_trans_1_4"/>
    <property type="match status" value="1"/>
</dbReference>
<dbReference type="Pfam" id="PF13439">
    <property type="entry name" value="Glyco_transf_4"/>
    <property type="match status" value="1"/>
</dbReference>
<protein>
    <submittedName>
        <fullName evidence="2">Glycosyltransferase</fullName>
    </submittedName>
</protein>
<evidence type="ECO:0000313" key="2">
    <source>
        <dbReference type="EMBL" id="RVT98148.1"/>
    </source>
</evidence>
<name>A0A3S2V689_9SPHI</name>
<comment type="caution">
    <text evidence="2">The sequence shown here is derived from an EMBL/GenBank/DDBJ whole genome shotgun (WGS) entry which is preliminary data.</text>
</comment>
<dbReference type="PANTHER" id="PTHR12526:SF630">
    <property type="entry name" value="GLYCOSYLTRANSFERASE"/>
    <property type="match status" value="1"/>
</dbReference>
<dbReference type="GO" id="GO:0016757">
    <property type="term" value="F:glycosyltransferase activity"/>
    <property type="evidence" value="ECO:0007669"/>
    <property type="project" value="UniProtKB-ARBA"/>
</dbReference>
<dbReference type="Proteomes" id="UP000282759">
    <property type="component" value="Unassembled WGS sequence"/>
</dbReference>
<dbReference type="PANTHER" id="PTHR12526">
    <property type="entry name" value="GLYCOSYLTRANSFERASE"/>
    <property type="match status" value="1"/>
</dbReference>
<dbReference type="InterPro" id="IPR028098">
    <property type="entry name" value="Glyco_trans_4-like_N"/>
</dbReference>
<dbReference type="SUPFAM" id="SSF53756">
    <property type="entry name" value="UDP-Glycosyltransferase/glycogen phosphorylase"/>
    <property type="match status" value="1"/>
</dbReference>
<sequence length="404" mass="46310">MKILLLSHRALFPQNGGYPIVVYNTIKGLVALGHEVTLISLDEKRKTDRISESDPILEKITYRPYSIDISVSIWDAVRNIFSKTAHIIDRYYAENVERVLIKHVKKGNFDIIQFEGLFVTPYLQAVRKNTAAKIVYRAHNIEHQVWARLAQQKSDPIKKIYLGMLARRIKKCELHTLNGFNGIITFTHQDEETIRAHHIKTPVLVMPICVDLTKYQPDYSKTEFPSLFFLGSLGWMPNREGMEWFIESFHSELTSGDLRAKFYLAGNDIPEQFDEYETPGKIFIQGEVDDVLEFMNNKAVMLVPLMSGGGMRVKIVEGMAMQKCIISTSLGAEGINYTHGENIIIANTKQEFYDAIQRCISDEHYCRSIGQNARSLVEEHHNFEAVTNKMVNYYNRLLGNSNPL</sequence>
<dbReference type="AlphaFoldDB" id="A0A3S2V689"/>
<dbReference type="EMBL" id="SACK01000009">
    <property type="protein sequence ID" value="RVT98148.1"/>
    <property type="molecule type" value="Genomic_DNA"/>
</dbReference>